<dbReference type="PANTHER" id="PTHR33112">
    <property type="entry name" value="DOMAIN PROTEIN, PUTATIVE-RELATED"/>
    <property type="match status" value="1"/>
</dbReference>
<dbReference type="AlphaFoldDB" id="A0AAW0R1U6"/>
<organism evidence="2 3">
    <name type="scientific">Apiospora kogelbergensis</name>
    <dbReference type="NCBI Taxonomy" id="1337665"/>
    <lineage>
        <taxon>Eukaryota</taxon>
        <taxon>Fungi</taxon>
        <taxon>Dikarya</taxon>
        <taxon>Ascomycota</taxon>
        <taxon>Pezizomycotina</taxon>
        <taxon>Sordariomycetes</taxon>
        <taxon>Xylariomycetidae</taxon>
        <taxon>Amphisphaeriales</taxon>
        <taxon>Apiosporaceae</taxon>
        <taxon>Apiospora</taxon>
    </lineage>
</organism>
<evidence type="ECO:0000259" key="1">
    <source>
        <dbReference type="Pfam" id="PF06985"/>
    </source>
</evidence>
<dbReference type="InterPro" id="IPR010730">
    <property type="entry name" value="HET"/>
</dbReference>
<feature type="domain" description="Heterokaryon incompatibility" evidence="1">
    <location>
        <begin position="274"/>
        <end position="370"/>
    </location>
</feature>
<dbReference type="Proteomes" id="UP001392437">
    <property type="component" value="Unassembled WGS sequence"/>
</dbReference>
<accession>A0AAW0R1U6</accession>
<evidence type="ECO:0000313" key="2">
    <source>
        <dbReference type="EMBL" id="KAK8121188.1"/>
    </source>
</evidence>
<comment type="caution">
    <text evidence="2">The sequence shown here is derived from an EMBL/GenBank/DDBJ whole genome shotgun (WGS) entry which is preliminary data.</text>
</comment>
<name>A0AAW0R1U6_9PEZI</name>
<dbReference type="PANTHER" id="PTHR33112:SF16">
    <property type="entry name" value="HETEROKARYON INCOMPATIBILITY DOMAIN-CONTAINING PROTEIN"/>
    <property type="match status" value="1"/>
</dbReference>
<proteinExistence type="predicted"/>
<reference evidence="2 3" key="1">
    <citation type="submission" date="2023-01" db="EMBL/GenBank/DDBJ databases">
        <title>Analysis of 21 Apiospora genomes using comparative genomics revels a genus with tremendous synthesis potential of carbohydrate active enzymes and secondary metabolites.</title>
        <authorList>
            <person name="Sorensen T."/>
        </authorList>
    </citation>
    <scope>NUCLEOTIDE SEQUENCE [LARGE SCALE GENOMIC DNA]</scope>
    <source>
        <strain evidence="2 3">CBS 117206</strain>
    </source>
</reference>
<sequence>MAKVLNKLDINWRDDSGAHRLLLDKAKLLASTEEDSAFDLEEADEVIDELEALFFYGNLYDTPALLSMGDISDFAEISFELAAALIQLKERAFRYQALPRLCELANGGPKVCQYCYWAMQRIGRGRNSALSHPTISDSWYGCIEYSHLCAVDSSPTLPSLEQKSREGCVLCNYLREHYLSDLQEPNEDHDSFVGSSDDRLSTRLGLFSPPRLAPLDPVNLTLIQQCLQAGGHKEADSRFKPKRLLDLGHTDEFLPRVIDTATVHKSINDQLLEYVALSYCWGPPVDARQQLLLTAESKGSLYRGIKMASLTPVVRDAVITCRAIGFRFLWVDALCILQHDLADWEEQSYDMEKVFAGSALAICAIANSSCLGSFLERTRPRLDLALASANALSPAGTITLLAIALPHRFTGIPMEITWMDFPTIWPFDLWYSVIKEFAVLQWSDDADILPGLSGIARLFQDVYKSDYIAGLWGNDIECGLLWDVMDEKKYTFGDLFQSLSSTQPKVGPSWSWSFAVGLGAISDRNYFTYVPRAK</sequence>
<dbReference type="Pfam" id="PF06985">
    <property type="entry name" value="HET"/>
    <property type="match status" value="1"/>
</dbReference>
<gene>
    <name evidence="2" type="ORF">PG999_005308</name>
</gene>
<evidence type="ECO:0000313" key="3">
    <source>
        <dbReference type="Proteomes" id="UP001392437"/>
    </source>
</evidence>
<protein>
    <submittedName>
        <fullName evidence="2">Heterokaryon incompatibility protein</fullName>
    </submittedName>
</protein>
<keyword evidence="3" id="KW-1185">Reference proteome</keyword>
<dbReference type="EMBL" id="JAQQWP010000004">
    <property type="protein sequence ID" value="KAK8121188.1"/>
    <property type="molecule type" value="Genomic_DNA"/>
</dbReference>